<dbReference type="Proteomes" id="UP000309038">
    <property type="component" value="Unassembled WGS sequence"/>
</dbReference>
<proteinExistence type="predicted"/>
<evidence type="ECO:0000313" key="2">
    <source>
        <dbReference type="EMBL" id="THG94304.1"/>
    </source>
</evidence>
<evidence type="ECO:0000313" key="3">
    <source>
        <dbReference type="Proteomes" id="UP000309038"/>
    </source>
</evidence>
<dbReference type="AlphaFoldDB" id="A0A4S4K8S1"/>
<protein>
    <submittedName>
        <fullName evidence="2">Uncharacterized protein</fullName>
    </submittedName>
</protein>
<feature type="compositionally biased region" description="Basic residues" evidence="1">
    <location>
        <begin position="1000"/>
        <end position="1016"/>
    </location>
</feature>
<comment type="caution">
    <text evidence="2">The sequence shown here is derived from an EMBL/GenBank/DDBJ whole genome shotgun (WGS) entry which is preliminary data.</text>
</comment>
<evidence type="ECO:0000256" key="1">
    <source>
        <dbReference type="SAM" id="MobiDB-lite"/>
    </source>
</evidence>
<feature type="compositionally biased region" description="Basic and acidic residues" evidence="1">
    <location>
        <begin position="777"/>
        <end position="790"/>
    </location>
</feature>
<sequence>MDNLAQTRPAQKPWTAIVRTVRTNDPMRYRDGLVGCATPDYKYLVTSPNVDWIPRLAYGIVSVSLMHDARFGIHDPIIWPQIFVENSRYAWLCAIMRKPTDIRDPCMPMWLNLSPANFVPIRDCIVTSLGTLDSHTTDTLRPLVEAMQLRSKTLEEHRGRQPELYYIVTAMREAFDRLDYPSTFRDLLFQFSCVQRYWLLGSAWLEFHVHIWRSVSFPEDRPAPPSIRTDLMGAITTNPSVVQKLSSVGIPVWFMRLMDTVTEQDIVLANVLFTEPKDIAVDSGLFSGTAIYTGPVGERHLQAIARKCNFYADVEGVPMPTVLDVPIPAVESSTSSASIVNAPASLVVRPTQPQRGRARQSPYPPRRKNPKPNPGERSKFLDFSSEYMPPCIPVWRDALARVNRAAPAPEGGDVWPYWFPEPALVASPTKDDRLLRHFVNWHRARAPWIYVGAISGMHETWSRKWNDAEWLFLWESYNQEDVRATLADNDKQGIPVDGKAKKGRAKDHRDGGMKKAAKLIYDKYIVQFPNPRVAESEDEFKQRKKTMAGTYNRFHFRAQRGVGETQEQFDMRKATKLFEAIYHFVCERSPNKQRRTHLVKLDLYTSPLKPKSKTAYSLFKEDHPDKPGAVVGEDGKKTLIGKWNAAAREAFAQLPDDEIQRLEDEADAINAAGEVAESEGAMNEAIRGSLASQIPMHIRKTWDTYHEGAGWVGMTVAGGIDSEGDITPITHCVGEDSGRQSFKDYLLARIGWNEAHWDLAVITYYQGVFNPAGTGEGDPHSGDTVAEERGTTPSDAGSARDSLDPVDVQFIIAQALHVHAELVQDDKEVDDMLSAEPQTPASFEMSGTQMLGVEPLTSTLTTTSDILRTGLAGSSIRAVSEVEAVSDTGIHDAHVPDTRSAERPLHEEQPTLSSHVIPGSAESVVSHDEHVTDIDVIPEVIKPGIARSEIEQRSGGDAAAMQTDERNKESHSVGVSRSGRARKPTAKAVDNPDYQSATMKKVRKGTRVVPAKRKRQ</sequence>
<organism evidence="2 3">
    <name type="scientific">Hermanssonia centrifuga</name>
    <dbReference type="NCBI Taxonomy" id="98765"/>
    <lineage>
        <taxon>Eukaryota</taxon>
        <taxon>Fungi</taxon>
        <taxon>Dikarya</taxon>
        <taxon>Basidiomycota</taxon>
        <taxon>Agaricomycotina</taxon>
        <taxon>Agaricomycetes</taxon>
        <taxon>Polyporales</taxon>
        <taxon>Meruliaceae</taxon>
        <taxon>Hermanssonia</taxon>
    </lineage>
</organism>
<dbReference type="EMBL" id="SGPJ01000468">
    <property type="protein sequence ID" value="THG94304.1"/>
    <property type="molecule type" value="Genomic_DNA"/>
</dbReference>
<feature type="region of interest" description="Disordered" evidence="1">
    <location>
        <begin position="893"/>
        <end position="914"/>
    </location>
</feature>
<name>A0A4S4K8S1_9APHY</name>
<gene>
    <name evidence="2" type="ORF">EW026_g7142</name>
</gene>
<reference evidence="2 3" key="1">
    <citation type="submission" date="2019-02" db="EMBL/GenBank/DDBJ databases">
        <title>Genome sequencing of the rare red list fungi Phlebia centrifuga.</title>
        <authorList>
            <person name="Buettner E."/>
            <person name="Kellner H."/>
        </authorList>
    </citation>
    <scope>NUCLEOTIDE SEQUENCE [LARGE SCALE GENOMIC DNA]</scope>
    <source>
        <strain evidence="2 3">DSM 108282</strain>
    </source>
</reference>
<feature type="compositionally biased region" description="Basic and acidic residues" evidence="1">
    <location>
        <begin position="893"/>
        <end position="909"/>
    </location>
</feature>
<feature type="region of interest" description="Disordered" evidence="1">
    <location>
        <begin position="344"/>
        <end position="379"/>
    </location>
</feature>
<accession>A0A4S4K8S1</accession>
<feature type="region of interest" description="Disordered" evidence="1">
    <location>
        <begin position="774"/>
        <end position="801"/>
    </location>
</feature>
<keyword evidence="3" id="KW-1185">Reference proteome</keyword>
<feature type="region of interest" description="Disordered" evidence="1">
    <location>
        <begin position="947"/>
        <end position="1016"/>
    </location>
</feature>